<dbReference type="RefSeq" id="WP_025054945.1">
    <property type="nucleotide sequence ID" value="NZ_JACIFU010000001.1"/>
</dbReference>
<organism evidence="2 3">
    <name type="scientific">Sulfitobacter noctilucicola</name>
    <dbReference type="NCBI Taxonomy" id="1342301"/>
    <lineage>
        <taxon>Bacteria</taxon>
        <taxon>Pseudomonadati</taxon>
        <taxon>Pseudomonadota</taxon>
        <taxon>Alphaproteobacteria</taxon>
        <taxon>Rhodobacterales</taxon>
        <taxon>Roseobacteraceae</taxon>
        <taxon>Sulfitobacter</taxon>
    </lineage>
</organism>
<dbReference type="SUPFAM" id="SSF51294">
    <property type="entry name" value="Hedgehog/intein (Hint) domain"/>
    <property type="match status" value="1"/>
</dbReference>
<dbReference type="OrthoDB" id="6305173at2"/>
<accession>A0A7W6Q2W5</accession>
<sequence length="323" mass="34942">MPFIYLYSPSDFVSALPIEEGAAAAGTPVYTLQLRPDAEPTLVEITDDDAVFDEVDATQSLTNDINLDGATYTAGTSINTAYDLISSTGHKVTSFHFGGDGYQQGAVDGIASTVPLVPGQSYTFQTERTSHQQNNQYTDYTACFTQYTPIDTPVGPVNAGTLCQGDLVITMDHGVQRVRGVLSQDVAAEGAMAPVVFAPGSIGNREEIIVSQQHRMLLSGPRAELLFGDPEVLIPAVYLAEHGMGELRCGGMVRYIHLVFDQHEIVFSNGTPSESFLLSDQSHLPPDIRTELVSLFPDFCAEDAELQAARLCLRRHEAHAMIA</sequence>
<evidence type="ECO:0000313" key="2">
    <source>
        <dbReference type="EMBL" id="MBB4172973.1"/>
    </source>
</evidence>
<protein>
    <recommendedName>
        <fullName evidence="1">Hedgehog/Intein (Hint) domain-containing protein</fullName>
    </recommendedName>
</protein>
<feature type="domain" description="Hedgehog/Intein (Hint)" evidence="1">
    <location>
        <begin position="143"/>
        <end position="278"/>
    </location>
</feature>
<reference evidence="2 3" key="1">
    <citation type="submission" date="2020-08" db="EMBL/GenBank/DDBJ databases">
        <title>Genomic Encyclopedia of Type Strains, Phase IV (KMG-IV): sequencing the most valuable type-strain genomes for metagenomic binning, comparative biology and taxonomic classification.</title>
        <authorList>
            <person name="Goeker M."/>
        </authorList>
    </citation>
    <scope>NUCLEOTIDE SEQUENCE [LARGE SCALE GENOMIC DNA]</scope>
    <source>
        <strain evidence="2 3">DSM 101015</strain>
    </source>
</reference>
<proteinExistence type="predicted"/>
<dbReference type="EMBL" id="JACIFU010000001">
    <property type="protein sequence ID" value="MBB4172973.1"/>
    <property type="molecule type" value="Genomic_DNA"/>
</dbReference>
<keyword evidence="3" id="KW-1185">Reference proteome</keyword>
<dbReference type="Proteomes" id="UP000565745">
    <property type="component" value="Unassembled WGS sequence"/>
</dbReference>
<evidence type="ECO:0000313" key="3">
    <source>
        <dbReference type="Proteomes" id="UP000565745"/>
    </source>
</evidence>
<gene>
    <name evidence="2" type="ORF">GGR93_000734</name>
</gene>
<name>A0A7W6Q2W5_9RHOB</name>
<dbReference type="Pfam" id="PF13403">
    <property type="entry name" value="Hint_2"/>
    <property type="match status" value="1"/>
</dbReference>
<dbReference type="InterPro" id="IPR028992">
    <property type="entry name" value="Hedgehog/Intein_dom"/>
</dbReference>
<dbReference type="AlphaFoldDB" id="A0A7W6Q2W5"/>
<comment type="caution">
    <text evidence="2">The sequence shown here is derived from an EMBL/GenBank/DDBJ whole genome shotgun (WGS) entry which is preliminary data.</text>
</comment>
<evidence type="ECO:0000259" key="1">
    <source>
        <dbReference type="Pfam" id="PF13403"/>
    </source>
</evidence>
<dbReference type="InterPro" id="IPR036844">
    <property type="entry name" value="Hint_dom_sf"/>
</dbReference>